<dbReference type="GO" id="GO:0016020">
    <property type="term" value="C:membrane"/>
    <property type="evidence" value="ECO:0007669"/>
    <property type="project" value="UniProtKB-SubCell"/>
</dbReference>
<evidence type="ECO:0000256" key="4">
    <source>
        <dbReference type="ARBA" id="ARBA00023136"/>
    </source>
</evidence>
<feature type="domain" description="Virulence factor membrane-bound polymerase C-terminal" evidence="7">
    <location>
        <begin position="377"/>
        <end position="547"/>
    </location>
</feature>
<dbReference type="PANTHER" id="PTHR37422:SF21">
    <property type="entry name" value="EXOQ-LIKE PROTEIN"/>
    <property type="match status" value="1"/>
</dbReference>
<feature type="transmembrane region" description="Helical" evidence="5">
    <location>
        <begin position="79"/>
        <end position="98"/>
    </location>
</feature>
<dbReference type="InterPro" id="IPR031726">
    <property type="entry name" value="PglL_A"/>
</dbReference>
<dbReference type="InterPro" id="IPR007016">
    <property type="entry name" value="O-antigen_ligase-rel_domated"/>
</dbReference>
<sequence length="599" mass="65150">MAVGLGIVLIIAFNNVWRFSPLPDALTDMLAVSGLMVLLLMPRQEGARESQCSQLPYAALVMVLLMVVAVIAGRRADFLSGQAVLVLSAGAIGSQVFFREAADNGKERLVTLVAHLLVFGALGQALVGVAQALGLASLARGWLVVDAMNPTGNIMGNIGQRNQFAHYLGWGMIAACYLHAHGRLRTVLFLPAIAFLTLVMGWSGSRLVLAYGLGFGLLALLWAVRARQDATVQQFGKAAAWAVMAIAFTQFFMQEINQGLSALGLPLHLSSGADRLMDAGFGARRRVEWTKAWMVFQTHPWFGVGWGGYAAQSVWLEAYGGLPKVPESALFTHSHNLIFQLLAETGIVGTVIVVGGLLLCLLPYFRKGETTPENLFLISMAMVTLGHSMFEYPLWYLPFLLGLCLVLALSPLRPITLEIRPALRRLLGGSLVLAMGVYLATGLPNFWKLVAYNIPAPSVAENEQRIAQLERIGLNPVWRYDADMVLANYLVPSAEYVDIKLAKLEPLLKYRPYVNLLLKVAMLRAYKGDAAGARDLVVQAIAAYPDALPFIFGMLHSQKHPALMPLQRLSETALATYQRKGALAAVNTVAAPVSRTLLF</sequence>
<feature type="transmembrane region" description="Helical" evidence="5">
    <location>
        <begin position="55"/>
        <end position="73"/>
    </location>
</feature>
<keyword evidence="4 5" id="KW-0472">Membrane</keyword>
<feature type="domain" description="Protein glycosylation ligase" evidence="8">
    <location>
        <begin position="154"/>
        <end position="179"/>
    </location>
</feature>
<keyword evidence="2 5" id="KW-0812">Transmembrane</keyword>
<comment type="subcellular location">
    <subcellularLocation>
        <location evidence="1">Membrane</location>
        <topology evidence="1">Multi-pass membrane protein</topology>
    </subcellularLocation>
</comment>
<reference evidence="10" key="1">
    <citation type="submission" date="2015-08" db="EMBL/GenBank/DDBJ databases">
        <authorList>
            <person name="Varghese N."/>
        </authorList>
    </citation>
    <scope>NUCLEOTIDE SEQUENCE [LARGE SCALE GENOMIC DNA]</scope>
    <source>
        <strain evidence="10">DSM 17901</strain>
    </source>
</reference>
<feature type="domain" description="O-antigen ligase-related" evidence="6">
    <location>
        <begin position="192"/>
        <end position="353"/>
    </location>
</feature>
<dbReference type="EMBL" id="CYHA01000003">
    <property type="protein sequence ID" value="CUA83872.1"/>
    <property type="molecule type" value="Genomic_DNA"/>
</dbReference>
<keyword evidence="10" id="KW-1185">Reference proteome</keyword>
<organism evidence="9 10">
    <name type="scientific">Gulbenkiania indica</name>
    <dbReference type="NCBI Taxonomy" id="375574"/>
    <lineage>
        <taxon>Bacteria</taxon>
        <taxon>Pseudomonadati</taxon>
        <taxon>Pseudomonadota</taxon>
        <taxon>Betaproteobacteria</taxon>
        <taxon>Neisseriales</taxon>
        <taxon>Chromobacteriaceae</taxon>
        <taxon>Gulbenkiania</taxon>
    </lineage>
</organism>
<name>A0A0K6GYP5_9NEIS</name>
<dbReference type="STRING" id="375574.GCA_001418035_01718"/>
<feature type="transmembrane region" description="Helical" evidence="5">
    <location>
        <begin position="209"/>
        <end position="226"/>
    </location>
</feature>
<accession>A0A0K6GYP5</accession>
<feature type="transmembrane region" description="Helical" evidence="5">
    <location>
        <begin position="426"/>
        <end position="447"/>
    </location>
</feature>
<feature type="transmembrane region" description="Helical" evidence="5">
    <location>
        <begin position="337"/>
        <end position="362"/>
    </location>
</feature>
<dbReference type="Pfam" id="PF11846">
    <property type="entry name" value="Wzy_C_2"/>
    <property type="match status" value="1"/>
</dbReference>
<evidence type="ECO:0000256" key="3">
    <source>
        <dbReference type="ARBA" id="ARBA00022989"/>
    </source>
</evidence>
<dbReference type="InterPro" id="IPR051533">
    <property type="entry name" value="WaaL-like"/>
</dbReference>
<evidence type="ECO:0000256" key="5">
    <source>
        <dbReference type="SAM" id="Phobius"/>
    </source>
</evidence>
<dbReference type="Proteomes" id="UP000243535">
    <property type="component" value="Unassembled WGS sequence"/>
</dbReference>
<feature type="transmembrane region" description="Helical" evidence="5">
    <location>
        <begin position="163"/>
        <end position="180"/>
    </location>
</feature>
<dbReference type="Pfam" id="PF04932">
    <property type="entry name" value="Wzy_C"/>
    <property type="match status" value="1"/>
</dbReference>
<gene>
    <name evidence="9" type="ORF">Ga0061063_1926</name>
</gene>
<feature type="transmembrane region" description="Helical" evidence="5">
    <location>
        <begin position="396"/>
        <end position="414"/>
    </location>
</feature>
<dbReference type="PANTHER" id="PTHR37422">
    <property type="entry name" value="TEICHURONIC ACID BIOSYNTHESIS PROTEIN TUAE"/>
    <property type="match status" value="1"/>
</dbReference>
<protein>
    <recommendedName>
        <fullName evidence="11">O-antigen ligase</fullName>
    </recommendedName>
</protein>
<keyword evidence="3 5" id="KW-1133">Transmembrane helix</keyword>
<feature type="transmembrane region" description="Helical" evidence="5">
    <location>
        <begin position="28"/>
        <end position="43"/>
    </location>
</feature>
<evidence type="ECO:0000259" key="7">
    <source>
        <dbReference type="Pfam" id="PF11846"/>
    </source>
</evidence>
<dbReference type="AlphaFoldDB" id="A0A0K6GYP5"/>
<evidence type="ECO:0000256" key="1">
    <source>
        <dbReference type="ARBA" id="ARBA00004141"/>
    </source>
</evidence>
<evidence type="ECO:0000259" key="8">
    <source>
        <dbReference type="Pfam" id="PF15864"/>
    </source>
</evidence>
<dbReference type="InterPro" id="IPR021797">
    <property type="entry name" value="Wzy_C_2"/>
</dbReference>
<evidence type="ECO:0008006" key="11">
    <source>
        <dbReference type="Google" id="ProtNLM"/>
    </source>
</evidence>
<feature type="transmembrane region" description="Helical" evidence="5">
    <location>
        <begin position="110"/>
        <end position="143"/>
    </location>
</feature>
<feature type="transmembrane region" description="Helical" evidence="5">
    <location>
        <begin position="187"/>
        <end position="203"/>
    </location>
</feature>
<evidence type="ECO:0000313" key="9">
    <source>
        <dbReference type="EMBL" id="CUA83872.1"/>
    </source>
</evidence>
<proteinExistence type="predicted"/>
<dbReference type="Pfam" id="PF15864">
    <property type="entry name" value="PglL_A"/>
    <property type="match status" value="1"/>
</dbReference>
<evidence type="ECO:0000256" key="2">
    <source>
        <dbReference type="ARBA" id="ARBA00022692"/>
    </source>
</evidence>
<evidence type="ECO:0000313" key="10">
    <source>
        <dbReference type="Proteomes" id="UP000243535"/>
    </source>
</evidence>
<evidence type="ECO:0000259" key="6">
    <source>
        <dbReference type="Pfam" id="PF04932"/>
    </source>
</evidence>